<proteinExistence type="predicted"/>
<sequence length="63" mass="7649">MLLDNENGKQVKSSNCLKFTQRKRQELFRCLLLYWKDTSIEYHLIYFYLADVVTGQMATRDRR</sequence>
<keyword evidence="1" id="KW-1185">Reference proteome</keyword>
<dbReference type="Proteomes" id="UP000887565">
    <property type="component" value="Unplaced"/>
</dbReference>
<name>A0A915IY28_ROMCU</name>
<reference evidence="2" key="1">
    <citation type="submission" date="2022-11" db="UniProtKB">
        <authorList>
            <consortium name="WormBaseParasite"/>
        </authorList>
    </citation>
    <scope>IDENTIFICATION</scope>
</reference>
<evidence type="ECO:0000313" key="2">
    <source>
        <dbReference type="WBParaSite" id="nRc.2.0.1.t18652-RA"/>
    </source>
</evidence>
<dbReference type="AlphaFoldDB" id="A0A915IY28"/>
<protein>
    <submittedName>
        <fullName evidence="2">Uncharacterized protein</fullName>
    </submittedName>
</protein>
<evidence type="ECO:0000313" key="1">
    <source>
        <dbReference type="Proteomes" id="UP000887565"/>
    </source>
</evidence>
<organism evidence="1 2">
    <name type="scientific">Romanomermis culicivorax</name>
    <name type="common">Nematode worm</name>
    <dbReference type="NCBI Taxonomy" id="13658"/>
    <lineage>
        <taxon>Eukaryota</taxon>
        <taxon>Metazoa</taxon>
        <taxon>Ecdysozoa</taxon>
        <taxon>Nematoda</taxon>
        <taxon>Enoplea</taxon>
        <taxon>Dorylaimia</taxon>
        <taxon>Mermithida</taxon>
        <taxon>Mermithoidea</taxon>
        <taxon>Mermithidae</taxon>
        <taxon>Romanomermis</taxon>
    </lineage>
</organism>
<accession>A0A915IY28</accession>
<dbReference type="WBParaSite" id="nRc.2.0.1.t18652-RA">
    <property type="protein sequence ID" value="nRc.2.0.1.t18652-RA"/>
    <property type="gene ID" value="nRc.2.0.1.g18652"/>
</dbReference>